<dbReference type="AlphaFoldDB" id="A0A844Z123"/>
<dbReference type="GO" id="GO:0008168">
    <property type="term" value="F:methyltransferase activity"/>
    <property type="evidence" value="ECO:0007669"/>
    <property type="project" value="UniProtKB-KW"/>
</dbReference>
<dbReference type="Pfam" id="PF13847">
    <property type="entry name" value="Methyltransf_31"/>
    <property type="match status" value="1"/>
</dbReference>
<evidence type="ECO:0000313" key="3">
    <source>
        <dbReference type="EMBL" id="MXO72956.1"/>
    </source>
</evidence>
<dbReference type="InterPro" id="IPR053173">
    <property type="entry name" value="SAM-binding_MTase"/>
</dbReference>
<dbReference type="PANTHER" id="PTHR45128:SF2">
    <property type="entry name" value="METHYLTRANSFERASE DOMAIN-CONTAINING PROTEIN"/>
    <property type="match status" value="1"/>
</dbReference>
<evidence type="ECO:0000313" key="4">
    <source>
        <dbReference type="Proteomes" id="UP000466966"/>
    </source>
</evidence>
<evidence type="ECO:0000259" key="1">
    <source>
        <dbReference type="Pfam" id="PF13847"/>
    </source>
</evidence>
<dbReference type="CDD" id="cd02440">
    <property type="entry name" value="AdoMet_MTases"/>
    <property type="match status" value="1"/>
</dbReference>
<organism evidence="3 4">
    <name type="scientific">Alteraurantiacibacter buctensis</name>
    <dbReference type="NCBI Taxonomy" id="1503981"/>
    <lineage>
        <taxon>Bacteria</taxon>
        <taxon>Pseudomonadati</taxon>
        <taxon>Pseudomonadota</taxon>
        <taxon>Alphaproteobacteria</taxon>
        <taxon>Sphingomonadales</taxon>
        <taxon>Erythrobacteraceae</taxon>
        <taxon>Alteraurantiacibacter</taxon>
    </lineage>
</organism>
<dbReference type="InterPro" id="IPR029063">
    <property type="entry name" value="SAM-dependent_MTases_sf"/>
</dbReference>
<feature type="domain" description="Methyltransferase" evidence="1">
    <location>
        <begin position="161"/>
        <end position="271"/>
    </location>
</feature>
<reference evidence="3 4" key="1">
    <citation type="submission" date="2019-12" db="EMBL/GenBank/DDBJ databases">
        <title>Genomic-based taxomic classification of the family Erythrobacteraceae.</title>
        <authorList>
            <person name="Xu L."/>
        </authorList>
    </citation>
    <scope>NUCLEOTIDE SEQUENCE [LARGE SCALE GENOMIC DNA]</scope>
    <source>
        <strain evidence="3 4">M0322</strain>
    </source>
</reference>
<dbReference type="InterPro" id="IPR048711">
    <property type="entry name" value="WHD_Rv2258c"/>
</dbReference>
<proteinExistence type="predicted"/>
<dbReference type="SUPFAM" id="SSF53335">
    <property type="entry name" value="S-adenosyl-L-methionine-dependent methyltransferases"/>
    <property type="match status" value="1"/>
</dbReference>
<dbReference type="GO" id="GO:0032259">
    <property type="term" value="P:methylation"/>
    <property type="evidence" value="ECO:0007669"/>
    <property type="project" value="UniProtKB-KW"/>
</dbReference>
<dbReference type="SUPFAM" id="SSF46785">
    <property type="entry name" value="Winged helix' DNA-binding domain"/>
    <property type="match status" value="1"/>
</dbReference>
<dbReference type="Gene3D" id="1.10.10.10">
    <property type="entry name" value="Winged helix-like DNA-binding domain superfamily/Winged helix DNA-binding domain"/>
    <property type="match status" value="1"/>
</dbReference>
<sequence length="341" mass="36239">MAGKVMHDVAGAVSLMMAYLGDQAGVFAAMDGEGPITLDQLAAKTGMEPKYLREWLGSVSAAGYVDFDPVAETFYLPPEKALVFTREGQPACMQGFIQAVIAQYEMHEKAVDVFRSGKGRPWSDHSQCLFCGTDRFFRPGYAANLVSNWLPALDGVVERLEAGAKVADIGCGYGSSTVLMAKAFPRSTFVGIDFHEPSISAARKQAAEAGVTNVSFQVAKAQDFAGDGFDLACIFDALHDMGDPVGAAAHIRAALKPDGVFMVVEPMAGDTMAENMHPMGQIFYGFSCMGCVPASLAQEVGLGLGAQAGEKRLAAVLNEGGFARVRRATQTPTNMVLEARN</sequence>
<keyword evidence="4" id="KW-1185">Reference proteome</keyword>
<dbReference type="InterPro" id="IPR036388">
    <property type="entry name" value="WH-like_DNA-bd_sf"/>
</dbReference>
<feature type="domain" description="S-adenosylmethionine-dependent methyltransferase Rv2258c-like winged HTH" evidence="2">
    <location>
        <begin position="12"/>
        <end position="86"/>
    </location>
</feature>
<dbReference type="OrthoDB" id="5449367at2"/>
<dbReference type="Gene3D" id="3.40.50.150">
    <property type="entry name" value="Vaccinia Virus protein VP39"/>
    <property type="match status" value="1"/>
</dbReference>
<protein>
    <submittedName>
        <fullName evidence="3">Methyltransferase domain-containing protein</fullName>
    </submittedName>
</protein>
<dbReference type="Pfam" id="PF21320">
    <property type="entry name" value="WHD_Rv2258c"/>
    <property type="match status" value="1"/>
</dbReference>
<gene>
    <name evidence="3" type="ORF">GRI99_15100</name>
</gene>
<keyword evidence="3" id="KW-0489">Methyltransferase</keyword>
<dbReference type="EMBL" id="WTYV01000006">
    <property type="protein sequence ID" value="MXO72956.1"/>
    <property type="molecule type" value="Genomic_DNA"/>
</dbReference>
<dbReference type="Proteomes" id="UP000466966">
    <property type="component" value="Unassembled WGS sequence"/>
</dbReference>
<dbReference type="InterPro" id="IPR036390">
    <property type="entry name" value="WH_DNA-bd_sf"/>
</dbReference>
<keyword evidence="3" id="KW-0808">Transferase</keyword>
<dbReference type="InterPro" id="IPR025714">
    <property type="entry name" value="Methyltranfer_dom"/>
</dbReference>
<name>A0A844Z123_9SPHN</name>
<dbReference type="PANTHER" id="PTHR45128">
    <property type="entry name" value="METHYLTRANSFERASE TYPE 11"/>
    <property type="match status" value="1"/>
</dbReference>
<evidence type="ECO:0000259" key="2">
    <source>
        <dbReference type="Pfam" id="PF21320"/>
    </source>
</evidence>
<accession>A0A844Z123</accession>
<comment type="caution">
    <text evidence="3">The sequence shown here is derived from an EMBL/GenBank/DDBJ whole genome shotgun (WGS) entry which is preliminary data.</text>
</comment>